<dbReference type="RefSeq" id="WP_013701880.1">
    <property type="nucleotide sequence ID" value="NC_015385.1"/>
</dbReference>
<dbReference type="Gene3D" id="1.10.287.950">
    <property type="entry name" value="Methyl-accepting chemotaxis protein"/>
    <property type="match status" value="1"/>
</dbReference>
<evidence type="ECO:0000256" key="6">
    <source>
        <dbReference type="ARBA" id="ARBA00023136"/>
    </source>
</evidence>
<dbReference type="eggNOG" id="COG0840">
    <property type="taxonomic scope" value="Bacteria"/>
</dbReference>
<evidence type="ECO:0000256" key="3">
    <source>
        <dbReference type="ARBA" id="ARBA00022500"/>
    </source>
</evidence>
<dbReference type="SUPFAM" id="SSF158472">
    <property type="entry name" value="HAMP domain-like"/>
    <property type="match status" value="1"/>
</dbReference>
<dbReference type="GO" id="GO:0007165">
    <property type="term" value="P:signal transduction"/>
    <property type="evidence" value="ECO:0007669"/>
    <property type="project" value="UniProtKB-KW"/>
</dbReference>
<organism evidence="13 14">
    <name type="scientific">Treponema succinifaciens (strain ATCC 33096 / DSM 2489 / 6091)</name>
    <dbReference type="NCBI Taxonomy" id="869209"/>
    <lineage>
        <taxon>Bacteria</taxon>
        <taxon>Pseudomonadati</taxon>
        <taxon>Spirochaetota</taxon>
        <taxon>Spirochaetia</taxon>
        <taxon>Spirochaetales</taxon>
        <taxon>Treponemataceae</taxon>
        <taxon>Treponema</taxon>
    </lineage>
</organism>
<dbReference type="InterPro" id="IPR051310">
    <property type="entry name" value="MCP_chemotaxis"/>
</dbReference>
<dbReference type="GeneID" id="302998857"/>
<accession>F2NSG3</accession>
<feature type="transmembrane region" description="Helical" evidence="10">
    <location>
        <begin position="6"/>
        <end position="27"/>
    </location>
</feature>
<sequence length="620" mass="68512">MKSIKTIVLTFCISLIAVASIGIIGTLKVGIGKIQKFSTESVRFERMKGYDDSVKFQIQNAISILKTFYEEEQNGTLSHEQAQKEAIKIIKNIRYGDDSSGYFWIDATDCTLIAHPILPQNEGQNRKNLKDKNGVTIIKKILSVVNENKEGGFSEFYFTKSDGITVAPKRTYSMLFKPWNWIVSSGNYYDDINVELQQIENEVRTHFSKLLLYIFETMAVVLVAAIFVSLFFSKKFSKPIEETARILEKMAAGNLTLRLSAEKGKNEISKMRRSINAFTESINKMVAVSKQNIISLSKVAENLNENSSGISSEIKQISDNSSELADQAKTQLETVSLTVDTMGKMTSITNQLSAQIHDQNNDLSQSSAAVEEMISNIKSITENIDKFGNSFNQLSSDSEDGKNKIENVINLIESVSAESKKLLDTNKVIEDVAQQTNLLAMNAAIEAAHAGEAGKGFAVVAEEIRKLSESTTKQSHYIKQTLSSVIENINEVTNAATSAGLTFGEIVNQISSDDSLITEIRSSMEEQSIGSKQIVDALGNIKETTHTIIENSKQMNSGIENVVAQVKELENAAKNLSSKTDEIKKSTQIINSNANKLIGMASENKKFAKELSVQTEKYIV</sequence>
<dbReference type="PANTHER" id="PTHR43531">
    <property type="entry name" value="PROTEIN ICFG"/>
    <property type="match status" value="1"/>
</dbReference>
<dbReference type="PANTHER" id="PTHR43531:SF11">
    <property type="entry name" value="METHYL-ACCEPTING CHEMOTAXIS PROTEIN 3"/>
    <property type="match status" value="1"/>
</dbReference>
<dbReference type="SMART" id="SM00304">
    <property type="entry name" value="HAMP"/>
    <property type="match status" value="1"/>
</dbReference>
<evidence type="ECO:0000256" key="10">
    <source>
        <dbReference type="SAM" id="Phobius"/>
    </source>
</evidence>
<dbReference type="SMART" id="SM01049">
    <property type="entry name" value="Cache_2"/>
    <property type="match status" value="1"/>
</dbReference>
<evidence type="ECO:0000313" key="14">
    <source>
        <dbReference type="Proteomes" id="UP000006852"/>
    </source>
</evidence>
<dbReference type="KEGG" id="tsu:Tresu_1706"/>
<dbReference type="SMART" id="SM00283">
    <property type="entry name" value="MA"/>
    <property type="match status" value="1"/>
</dbReference>
<dbReference type="PROSITE" id="PS50885">
    <property type="entry name" value="HAMP"/>
    <property type="match status" value="1"/>
</dbReference>
<dbReference type="InterPro" id="IPR033480">
    <property type="entry name" value="sCache_2"/>
</dbReference>
<keyword evidence="4 10" id="KW-0812">Transmembrane</keyword>
<keyword evidence="9" id="KW-0175">Coiled coil</keyword>
<dbReference type="InterPro" id="IPR004090">
    <property type="entry name" value="Chemotax_Me-accpt_rcpt"/>
</dbReference>
<feature type="coiled-coil region" evidence="9">
    <location>
        <begin position="559"/>
        <end position="586"/>
    </location>
</feature>
<evidence type="ECO:0000256" key="9">
    <source>
        <dbReference type="SAM" id="Coils"/>
    </source>
</evidence>
<dbReference type="Proteomes" id="UP000006852">
    <property type="component" value="Chromosome"/>
</dbReference>
<keyword evidence="6 10" id="KW-0472">Membrane</keyword>
<comment type="similarity">
    <text evidence="7">Belongs to the methyl-accepting chemotaxis (MCP) protein family.</text>
</comment>
<dbReference type="CDD" id="cd06225">
    <property type="entry name" value="HAMP"/>
    <property type="match status" value="1"/>
</dbReference>
<dbReference type="PROSITE" id="PS50111">
    <property type="entry name" value="CHEMOTAXIS_TRANSDUC_2"/>
    <property type="match status" value="1"/>
</dbReference>
<dbReference type="STRING" id="869209.Tresu_1706"/>
<feature type="transmembrane region" description="Helical" evidence="10">
    <location>
        <begin position="210"/>
        <end position="232"/>
    </location>
</feature>
<dbReference type="HOGENOM" id="CLU_000445_107_21_12"/>
<reference evidence="14" key="2">
    <citation type="submission" date="2011-04" db="EMBL/GenBank/DDBJ databases">
        <title>The complete genome of chromosome of Treponema succinifaciens DSM 2489.</title>
        <authorList>
            <person name="Lucas S."/>
            <person name="Copeland A."/>
            <person name="Lapidus A."/>
            <person name="Bruce D."/>
            <person name="Goodwin L."/>
            <person name="Pitluck S."/>
            <person name="Peters L."/>
            <person name="Kyrpides N."/>
            <person name="Mavromatis K."/>
            <person name="Ivanova N."/>
            <person name="Ovchinnikova G."/>
            <person name="Teshima H."/>
            <person name="Detter J.C."/>
            <person name="Tapia R."/>
            <person name="Han C."/>
            <person name="Land M."/>
            <person name="Hauser L."/>
            <person name="Markowitz V."/>
            <person name="Cheng J.-F."/>
            <person name="Hugenholtz P."/>
            <person name="Woyke T."/>
            <person name="Wu D."/>
            <person name="Gronow S."/>
            <person name="Wellnitz S."/>
            <person name="Brambilla E."/>
            <person name="Klenk H.-P."/>
            <person name="Eisen J.A."/>
        </authorList>
    </citation>
    <scope>NUCLEOTIDE SEQUENCE [LARGE SCALE GENOMIC DNA]</scope>
    <source>
        <strain evidence="14">ATCC 33096 / DSM 2489 / 6091</strain>
    </source>
</reference>
<dbReference type="InterPro" id="IPR003660">
    <property type="entry name" value="HAMP_dom"/>
</dbReference>
<dbReference type="GO" id="GO:0004888">
    <property type="term" value="F:transmembrane signaling receptor activity"/>
    <property type="evidence" value="ECO:0007669"/>
    <property type="project" value="InterPro"/>
</dbReference>
<dbReference type="OrthoDB" id="2489132at2"/>
<dbReference type="InterPro" id="IPR004089">
    <property type="entry name" value="MCPsignal_dom"/>
</dbReference>
<gene>
    <name evidence="13" type="ordered locus">Tresu_1706</name>
</gene>
<keyword evidence="3" id="KW-0145">Chemotaxis</keyword>
<evidence type="ECO:0000256" key="8">
    <source>
        <dbReference type="PROSITE-ProRule" id="PRU00284"/>
    </source>
</evidence>
<evidence type="ECO:0000256" key="7">
    <source>
        <dbReference type="ARBA" id="ARBA00029447"/>
    </source>
</evidence>
<dbReference type="PRINTS" id="PR00260">
    <property type="entry name" value="CHEMTRNSDUCR"/>
</dbReference>
<dbReference type="Gene3D" id="6.10.340.10">
    <property type="match status" value="1"/>
</dbReference>
<evidence type="ECO:0000256" key="4">
    <source>
        <dbReference type="ARBA" id="ARBA00022692"/>
    </source>
</evidence>
<proteinExistence type="inferred from homology"/>
<feature type="domain" description="Methyl-accepting transducer" evidence="11">
    <location>
        <begin position="334"/>
        <end position="570"/>
    </location>
</feature>
<protein>
    <submittedName>
        <fullName evidence="13">Methyl-accepting chemotaxis sensory transducer with Cache sensor</fullName>
    </submittedName>
</protein>
<dbReference type="SUPFAM" id="SSF58104">
    <property type="entry name" value="Methyl-accepting chemotaxis protein (MCP) signaling domain"/>
    <property type="match status" value="1"/>
</dbReference>
<evidence type="ECO:0000259" key="11">
    <source>
        <dbReference type="PROSITE" id="PS50111"/>
    </source>
</evidence>
<name>F2NSG3_TRES6</name>
<dbReference type="GO" id="GO:0006935">
    <property type="term" value="P:chemotaxis"/>
    <property type="evidence" value="ECO:0007669"/>
    <property type="project" value="UniProtKB-KW"/>
</dbReference>
<dbReference type="GO" id="GO:0005886">
    <property type="term" value="C:plasma membrane"/>
    <property type="evidence" value="ECO:0007669"/>
    <property type="project" value="UniProtKB-SubCell"/>
</dbReference>
<reference evidence="13 14" key="1">
    <citation type="journal article" date="2011" name="Stand. Genomic Sci.">
        <title>Complete genome sequence of Treponema succinifaciens type strain (6091).</title>
        <authorList>
            <person name="Han C."/>
            <person name="Gronow S."/>
            <person name="Teshima H."/>
            <person name="Lapidus A."/>
            <person name="Nolan M."/>
            <person name="Lucas S."/>
            <person name="Hammon N."/>
            <person name="Deshpande S."/>
            <person name="Cheng J.F."/>
            <person name="Zeytun A."/>
            <person name="Tapia R."/>
            <person name="Goodwin L."/>
            <person name="Pitluck S."/>
            <person name="Liolios K."/>
            <person name="Pagani I."/>
            <person name="Ivanova N."/>
            <person name="Mavromatis K."/>
            <person name="Mikhailova N."/>
            <person name="Huntemann M."/>
            <person name="Pati A."/>
            <person name="Chen A."/>
            <person name="Palaniappan K."/>
            <person name="Land M."/>
            <person name="Hauser L."/>
            <person name="Brambilla E.M."/>
            <person name="Rohde M."/>
            <person name="Goker M."/>
            <person name="Woyke T."/>
            <person name="Bristow J."/>
            <person name="Eisen J.A."/>
            <person name="Markowitz V."/>
            <person name="Hugenholtz P."/>
            <person name="Kyrpides N.C."/>
            <person name="Klenk H.P."/>
            <person name="Detter J.C."/>
        </authorList>
    </citation>
    <scope>NUCLEOTIDE SEQUENCE [LARGE SCALE GENOMIC DNA]</scope>
    <source>
        <strain evidence="14">ATCC 33096 / DSM 2489 / 6091</strain>
    </source>
</reference>
<keyword evidence="14" id="KW-1185">Reference proteome</keyword>
<comment type="subcellular location">
    <subcellularLocation>
        <location evidence="1">Cell membrane</location>
        <topology evidence="1">Multi-pass membrane protein</topology>
    </subcellularLocation>
</comment>
<evidence type="ECO:0000313" key="13">
    <source>
        <dbReference type="EMBL" id="AEB14599.1"/>
    </source>
</evidence>
<evidence type="ECO:0000256" key="1">
    <source>
        <dbReference type="ARBA" id="ARBA00004651"/>
    </source>
</evidence>
<dbReference type="Pfam" id="PF00672">
    <property type="entry name" value="HAMP"/>
    <property type="match status" value="1"/>
</dbReference>
<evidence type="ECO:0000259" key="12">
    <source>
        <dbReference type="PROSITE" id="PS50885"/>
    </source>
</evidence>
<keyword evidence="2" id="KW-1003">Cell membrane</keyword>
<dbReference type="AlphaFoldDB" id="F2NSG3"/>
<dbReference type="Gene3D" id="3.30.450.20">
    <property type="entry name" value="PAS domain"/>
    <property type="match status" value="1"/>
</dbReference>
<dbReference type="Pfam" id="PF17200">
    <property type="entry name" value="sCache_2"/>
    <property type="match status" value="1"/>
</dbReference>
<feature type="domain" description="HAMP" evidence="12">
    <location>
        <begin position="234"/>
        <end position="287"/>
    </location>
</feature>
<dbReference type="Pfam" id="PF00015">
    <property type="entry name" value="MCPsignal"/>
    <property type="match status" value="1"/>
</dbReference>
<keyword evidence="8" id="KW-0807">Transducer</keyword>
<evidence type="ECO:0000256" key="2">
    <source>
        <dbReference type="ARBA" id="ARBA00022475"/>
    </source>
</evidence>
<evidence type="ECO:0000256" key="5">
    <source>
        <dbReference type="ARBA" id="ARBA00022989"/>
    </source>
</evidence>
<keyword evidence="5 10" id="KW-1133">Transmembrane helix</keyword>
<dbReference type="EMBL" id="CP002631">
    <property type="protein sequence ID" value="AEB14599.1"/>
    <property type="molecule type" value="Genomic_DNA"/>
</dbReference>